<dbReference type="Gene3D" id="1.10.10.10">
    <property type="entry name" value="Winged helix-like DNA-binding domain superfamily/Winged helix DNA-binding domain"/>
    <property type="match status" value="1"/>
</dbReference>
<dbReference type="GO" id="GO:0042602">
    <property type="term" value="F:riboflavin reductase (NADPH) activity"/>
    <property type="evidence" value="ECO:0007669"/>
    <property type="project" value="TreeGrafter"/>
</dbReference>
<comment type="similarity">
    <text evidence="1">Belongs to the non-flavoprotein flavin reductase family.</text>
</comment>
<evidence type="ECO:0000259" key="3">
    <source>
        <dbReference type="SMART" id="SM00903"/>
    </source>
</evidence>
<dbReference type="AlphaFoldDB" id="A0A1K0JI34"/>
<dbReference type="PANTHER" id="PTHR30466">
    <property type="entry name" value="FLAVIN REDUCTASE"/>
    <property type="match status" value="1"/>
</dbReference>
<dbReference type="Pfam" id="PF01613">
    <property type="entry name" value="Flavin_Reduct"/>
    <property type="match status" value="1"/>
</dbReference>
<dbReference type="EMBL" id="FMSH01000446">
    <property type="protein sequence ID" value="SCU90709.1"/>
    <property type="molecule type" value="Genomic_DNA"/>
</dbReference>
<proteinExistence type="inferred from homology"/>
<dbReference type="RefSeq" id="WP_340528815.1">
    <property type="nucleotide sequence ID" value="NZ_FMSH01000446.1"/>
</dbReference>
<feature type="domain" description="Flavin reductase like" evidence="3">
    <location>
        <begin position="16"/>
        <end position="159"/>
    </location>
</feature>
<dbReference type="PANTHER" id="PTHR30466:SF11">
    <property type="entry name" value="FLAVIN-DEPENDENT MONOOXYGENASE, REDUCTASE SUBUNIT HSAB"/>
    <property type="match status" value="1"/>
</dbReference>
<evidence type="ECO:0000256" key="1">
    <source>
        <dbReference type="ARBA" id="ARBA00008898"/>
    </source>
</evidence>
<organism evidence="4">
    <name type="scientific">Cupriavidus necator</name>
    <name type="common">Alcaligenes eutrophus</name>
    <name type="synonym">Ralstonia eutropha</name>
    <dbReference type="NCBI Taxonomy" id="106590"/>
    <lineage>
        <taxon>Bacteria</taxon>
        <taxon>Pseudomonadati</taxon>
        <taxon>Pseudomonadota</taxon>
        <taxon>Betaproteobacteria</taxon>
        <taxon>Burkholderiales</taxon>
        <taxon>Burkholderiaceae</taxon>
        <taxon>Cupriavidus</taxon>
    </lineage>
</organism>
<accession>A0A1K0JI34</accession>
<dbReference type="InterPro" id="IPR012349">
    <property type="entry name" value="Split_barrel_FMN-bd"/>
</dbReference>
<evidence type="ECO:0000256" key="2">
    <source>
        <dbReference type="ARBA" id="ARBA00023002"/>
    </source>
</evidence>
<dbReference type="InterPro" id="IPR050268">
    <property type="entry name" value="NADH-dep_flavin_reductase"/>
</dbReference>
<evidence type="ECO:0000313" key="4">
    <source>
        <dbReference type="EMBL" id="SCU90709.1"/>
    </source>
</evidence>
<dbReference type="InterPro" id="IPR002563">
    <property type="entry name" value="Flavin_Rdtase-like_dom"/>
</dbReference>
<dbReference type="Gene3D" id="2.30.110.10">
    <property type="entry name" value="Electron Transport, Fmn-binding Protein, Chain A"/>
    <property type="match status" value="1"/>
</dbReference>
<dbReference type="GO" id="GO:0010181">
    <property type="term" value="F:FMN binding"/>
    <property type="evidence" value="ECO:0007669"/>
    <property type="project" value="InterPro"/>
</dbReference>
<dbReference type="InterPro" id="IPR036388">
    <property type="entry name" value="WH-like_DNA-bd_sf"/>
</dbReference>
<name>A0A1K0JI34_CUPNE</name>
<dbReference type="InterPro" id="IPR036390">
    <property type="entry name" value="WH_DNA-bd_sf"/>
</dbReference>
<dbReference type="SUPFAM" id="SSF46785">
    <property type="entry name" value="Winged helix' DNA-binding domain"/>
    <property type="match status" value="1"/>
</dbReference>
<keyword evidence="2" id="KW-0560">Oxidoreductase</keyword>
<dbReference type="SUPFAM" id="SSF50475">
    <property type="entry name" value="FMN-binding split barrel"/>
    <property type="match status" value="1"/>
</dbReference>
<reference evidence="4" key="1">
    <citation type="submission" date="2016-09" db="EMBL/GenBank/DDBJ databases">
        <authorList>
            <person name="Capua I."/>
            <person name="De Benedictis P."/>
            <person name="Joannis T."/>
            <person name="Lombin L.H."/>
            <person name="Cattoli G."/>
        </authorList>
    </citation>
    <scope>NUCLEOTIDE SEQUENCE</scope>
    <source>
        <strain evidence="4">B9</strain>
    </source>
</reference>
<gene>
    <name evidence="4" type="ORF">CNECB9_500009</name>
</gene>
<sequence>MHNTTSFDSKQFRKALGAFATGVTVVTTRGADGEDAGLTANSFNSASLAPPMVLWSLDKKSSNLATFMEADHFAVHILAAGQEAVSNQFAKSGADRFAGLQVERGAGHVPLLGDCAARFQCRTAYRYEGGDHIIFVGEVLSFDSTDHAPLVFHGGRYGRIQPPPAEVATCRAADDDDFLGFMLRRAYAQLMMPLLADVQRRGLNDLHRSILTVLSMGDGRSVAEVSRLVELGGHLASEEHFQDLATQGLITIGPGEDGGMVRFTDAGRRCASDHMVAKRVAEADATRGFSRDEVQLLKNLLQRVIGNTGAGVPDFWRKENFWRENNLWSTLAKAPENAGVQP</sequence>
<dbReference type="SMART" id="SM00903">
    <property type="entry name" value="Flavin_Reduct"/>
    <property type="match status" value="1"/>
</dbReference>
<protein>
    <recommendedName>
        <fullName evidence="3">Flavin reductase like domain-containing protein</fullName>
    </recommendedName>
</protein>